<dbReference type="EMBL" id="JABFNT010000138">
    <property type="protein sequence ID" value="NOJ82652.1"/>
    <property type="molecule type" value="Genomic_DNA"/>
</dbReference>
<name>A0A7Y4INQ7_MYXXA</name>
<evidence type="ECO:0000313" key="2">
    <source>
        <dbReference type="Proteomes" id="UP000533080"/>
    </source>
</evidence>
<comment type="caution">
    <text evidence="1">The sequence shown here is derived from an EMBL/GenBank/DDBJ whole genome shotgun (WGS) entry which is preliminary data.</text>
</comment>
<reference evidence="1 2" key="1">
    <citation type="submission" date="2020-05" db="EMBL/GenBank/DDBJ databases">
        <authorList>
            <person name="Whitworth D."/>
        </authorList>
    </citation>
    <scope>NUCLEOTIDE SEQUENCE [LARGE SCALE GENOMIC DNA]</scope>
    <source>
        <strain evidence="1 2">AM005</strain>
    </source>
</reference>
<organism evidence="1 2">
    <name type="scientific">Myxococcus xanthus</name>
    <dbReference type="NCBI Taxonomy" id="34"/>
    <lineage>
        <taxon>Bacteria</taxon>
        <taxon>Pseudomonadati</taxon>
        <taxon>Myxococcota</taxon>
        <taxon>Myxococcia</taxon>
        <taxon>Myxococcales</taxon>
        <taxon>Cystobacterineae</taxon>
        <taxon>Myxococcaceae</taxon>
        <taxon>Myxococcus</taxon>
    </lineage>
</organism>
<dbReference type="Proteomes" id="UP000533080">
    <property type="component" value="Unassembled WGS sequence"/>
</dbReference>
<evidence type="ECO:0000313" key="1">
    <source>
        <dbReference type="EMBL" id="NOJ82652.1"/>
    </source>
</evidence>
<proteinExistence type="predicted"/>
<protein>
    <submittedName>
        <fullName evidence="1">STAS/SEC14 domain-containing protein</fullName>
    </submittedName>
</protein>
<sequence length="150" mass="16821">MGVMLTRVSGGSDMQQLEWTFGSHSVRYEAPDLVQATFVGPIDLDEIKRAVDVYGEIAQQYGPYYLIADIGRSQLGAEPRRYLSENGKADWFKGTVYVGADVVQQTFGKVIALGMLFTGKARFETTFVKDHDEARAWVAQHRQKNKKKLG</sequence>
<dbReference type="AlphaFoldDB" id="A0A7Y4INQ7"/>
<gene>
    <name evidence="1" type="ORF">HNV28_30785</name>
</gene>
<accession>A0A7Y4INQ7</accession>